<dbReference type="Pfam" id="PF09721">
    <property type="entry name" value="Exosortase_EpsH"/>
    <property type="match status" value="1"/>
</dbReference>
<gene>
    <name evidence="9" type="ORF">SAMN05444273_107193</name>
</gene>
<keyword evidence="5" id="KW-0378">Hydrolase</keyword>
<dbReference type="GO" id="GO:0006508">
    <property type="term" value="P:proteolysis"/>
    <property type="evidence" value="ECO:0007669"/>
    <property type="project" value="UniProtKB-KW"/>
</dbReference>
<dbReference type="InterPro" id="IPR026392">
    <property type="entry name" value="Exo/Archaeosortase_dom"/>
</dbReference>
<dbReference type="InterPro" id="IPR019127">
    <property type="entry name" value="Exosortase"/>
</dbReference>
<dbReference type="NCBIfam" id="NF033770">
    <property type="entry name" value="exosort_XrtT"/>
    <property type="match status" value="1"/>
</dbReference>
<dbReference type="RefSeq" id="WP_073145383.1">
    <property type="nucleotide sequence ID" value="NZ_FQUV01000007.1"/>
</dbReference>
<feature type="transmembrane region" description="Helical" evidence="8">
    <location>
        <begin position="115"/>
        <end position="136"/>
    </location>
</feature>
<dbReference type="GO" id="GO:0008233">
    <property type="term" value="F:peptidase activity"/>
    <property type="evidence" value="ECO:0007669"/>
    <property type="project" value="UniProtKB-KW"/>
</dbReference>
<keyword evidence="6 8" id="KW-1133">Transmembrane helix</keyword>
<feature type="transmembrane region" description="Helical" evidence="8">
    <location>
        <begin position="209"/>
        <end position="227"/>
    </location>
</feature>
<feature type="transmembrane region" description="Helical" evidence="8">
    <location>
        <begin position="66"/>
        <end position="83"/>
    </location>
</feature>
<feature type="transmembrane region" description="Helical" evidence="8">
    <location>
        <begin position="37"/>
        <end position="54"/>
    </location>
</feature>
<dbReference type="AlphaFoldDB" id="A0A1M5CMN2"/>
<evidence type="ECO:0000256" key="1">
    <source>
        <dbReference type="ARBA" id="ARBA00004651"/>
    </source>
</evidence>
<organism evidence="9 10">
    <name type="scientific">Litoreibacter ascidiaceicola</name>
    <dbReference type="NCBI Taxonomy" id="1486859"/>
    <lineage>
        <taxon>Bacteria</taxon>
        <taxon>Pseudomonadati</taxon>
        <taxon>Pseudomonadota</taxon>
        <taxon>Alphaproteobacteria</taxon>
        <taxon>Rhodobacterales</taxon>
        <taxon>Roseobacteraceae</taxon>
        <taxon>Litoreibacter</taxon>
    </lineage>
</organism>
<keyword evidence="2" id="KW-1003">Cell membrane</keyword>
<feature type="transmembrane region" description="Helical" evidence="8">
    <location>
        <begin position="185"/>
        <end position="202"/>
    </location>
</feature>
<accession>A0A1M5CMN2</accession>
<proteinExistence type="predicted"/>
<feature type="transmembrane region" description="Helical" evidence="8">
    <location>
        <begin position="247"/>
        <end position="267"/>
    </location>
</feature>
<evidence type="ECO:0000256" key="5">
    <source>
        <dbReference type="ARBA" id="ARBA00022801"/>
    </source>
</evidence>
<evidence type="ECO:0000256" key="6">
    <source>
        <dbReference type="ARBA" id="ARBA00022989"/>
    </source>
</evidence>
<dbReference type="OrthoDB" id="7597370at2"/>
<feature type="transmembrane region" description="Helical" evidence="8">
    <location>
        <begin position="89"/>
        <end position="108"/>
    </location>
</feature>
<sequence length="473" mass="50724">MEQKRDTLLWIGLTVASALLAIEPVRWLFTSWRDPSYQSYGAVYCIVLVGLVGLSLKSSPPGGPAIAGRVFVLFLFAALIRLAGQMLAINILSALALSLDVFALATVLRLDRRKLALSPFWMATFFLFALPLGPILQRVAGFPLQMVSADLACQMMSPFFADLICEGVRLRLNGVDVMVDLPCSGASGLLLMVSLWAFLNILYRPRLRVAVLGGVAVIGLSILGNALRISLLAGGLGQGIDTMAPTLHNAIGLVTLMVSAAPVLLVYRPAAKPLSLPSWQIPALPKSLHIPMVAVALVAALAIVNAPKRPLDLSAPVVAARLPMQLLGARATPIALSETEQRYFTAYGGTAQKVQYGPMGLNIVRTTSPLRHLHSPETCLLGMGYSVQFMGTRYDPLPTSVYEATGPDGRVWTVAVSFISDDGQQTPSVGEAVWSWLGGSSRSWQSVQRVTPKSLPEQDRISFENAALAALDL</sequence>
<dbReference type="Proteomes" id="UP000184144">
    <property type="component" value="Unassembled WGS sequence"/>
</dbReference>
<evidence type="ECO:0000256" key="8">
    <source>
        <dbReference type="SAM" id="Phobius"/>
    </source>
</evidence>
<feature type="transmembrane region" description="Helical" evidence="8">
    <location>
        <begin position="288"/>
        <end position="306"/>
    </location>
</feature>
<name>A0A1M5CMN2_9RHOB</name>
<reference evidence="10" key="1">
    <citation type="submission" date="2016-11" db="EMBL/GenBank/DDBJ databases">
        <authorList>
            <person name="Varghese N."/>
            <person name="Submissions S."/>
        </authorList>
    </citation>
    <scope>NUCLEOTIDE SEQUENCE [LARGE SCALE GENOMIC DNA]</scope>
    <source>
        <strain evidence="10">DSM 100566</strain>
    </source>
</reference>
<keyword evidence="7 8" id="KW-0472">Membrane</keyword>
<protein>
    <submittedName>
        <fullName evidence="9">Exosortase/archaeosortase family protein</fullName>
    </submittedName>
</protein>
<dbReference type="GO" id="GO:0005886">
    <property type="term" value="C:plasma membrane"/>
    <property type="evidence" value="ECO:0007669"/>
    <property type="project" value="UniProtKB-SubCell"/>
</dbReference>
<keyword evidence="3" id="KW-0645">Protease</keyword>
<dbReference type="NCBIfam" id="TIGR04178">
    <property type="entry name" value="exo_archaeo"/>
    <property type="match status" value="1"/>
</dbReference>
<keyword evidence="10" id="KW-1185">Reference proteome</keyword>
<evidence type="ECO:0000256" key="3">
    <source>
        <dbReference type="ARBA" id="ARBA00022670"/>
    </source>
</evidence>
<evidence type="ECO:0000256" key="4">
    <source>
        <dbReference type="ARBA" id="ARBA00022692"/>
    </source>
</evidence>
<evidence type="ECO:0000256" key="2">
    <source>
        <dbReference type="ARBA" id="ARBA00022475"/>
    </source>
</evidence>
<dbReference type="STRING" id="1486859.SAMN05444273_107193"/>
<evidence type="ECO:0000313" key="9">
    <source>
        <dbReference type="EMBL" id="SHF55857.1"/>
    </source>
</evidence>
<keyword evidence="4 8" id="KW-0812">Transmembrane</keyword>
<evidence type="ECO:0000256" key="7">
    <source>
        <dbReference type="ARBA" id="ARBA00023136"/>
    </source>
</evidence>
<dbReference type="EMBL" id="FQUV01000007">
    <property type="protein sequence ID" value="SHF55857.1"/>
    <property type="molecule type" value="Genomic_DNA"/>
</dbReference>
<evidence type="ECO:0000313" key="10">
    <source>
        <dbReference type="Proteomes" id="UP000184144"/>
    </source>
</evidence>
<comment type="subcellular location">
    <subcellularLocation>
        <location evidence="1">Cell membrane</location>
        <topology evidence="1">Multi-pass membrane protein</topology>
    </subcellularLocation>
</comment>